<comment type="caution">
    <text evidence="1">The sequence shown here is derived from an EMBL/GenBank/DDBJ whole genome shotgun (WGS) entry which is preliminary data.</text>
</comment>
<proteinExistence type="predicted"/>
<sequence>MRQVIEELYPMNMLTAFSNIQMVLWLAPQRVTIEAHTPPMLIGSVLELVYRPQQAALLAGLHDYSKL</sequence>
<organism evidence="1 2">
    <name type="scientific">Vibrio ishigakensis</name>
    <dbReference type="NCBI Taxonomy" id="1481914"/>
    <lineage>
        <taxon>Bacteria</taxon>
        <taxon>Pseudomonadati</taxon>
        <taxon>Pseudomonadota</taxon>
        <taxon>Gammaproteobacteria</taxon>
        <taxon>Vibrionales</taxon>
        <taxon>Vibrionaceae</taxon>
        <taxon>Vibrio</taxon>
    </lineage>
</organism>
<dbReference type="Proteomes" id="UP000031671">
    <property type="component" value="Unassembled WGS sequence"/>
</dbReference>
<name>A0A0B8NRB6_9VIBR</name>
<dbReference type="EMBL" id="BBRZ01000029">
    <property type="protein sequence ID" value="GAM56451.1"/>
    <property type="molecule type" value="Genomic_DNA"/>
</dbReference>
<reference evidence="1 2" key="2">
    <citation type="submission" date="2015-01" db="EMBL/GenBank/DDBJ databases">
        <authorList>
            <consortium name="NBRP consortium"/>
            <person name="Sawabe T."/>
            <person name="Meirelles P."/>
            <person name="Feng G."/>
            <person name="Sayaka M."/>
            <person name="Hattori M."/>
            <person name="Ohkuma M."/>
        </authorList>
    </citation>
    <scope>NUCLEOTIDE SEQUENCE [LARGE SCALE GENOMIC DNA]</scope>
    <source>
        <strain evidence="2">JCM 19231</strain>
    </source>
</reference>
<reference evidence="1 2" key="1">
    <citation type="submission" date="2015-01" db="EMBL/GenBank/DDBJ databases">
        <title>Vibrio sp. C1 JCM 19231 whole genome shotgun sequence.</title>
        <authorList>
            <person name="Sawabe T."/>
            <person name="Meirelles P."/>
            <person name="Feng G."/>
            <person name="Sayaka M."/>
            <person name="Hattori M."/>
            <person name="Ohkuma M."/>
        </authorList>
    </citation>
    <scope>NUCLEOTIDE SEQUENCE [LARGE SCALE GENOMIC DNA]</scope>
    <source>
        <strain evidence="2">JCM 19231</strain>
    </source>
</reference>
<evidence type="ECO:0000313" key="1">
    <source>
        <dbReference type="EMBL" id="GAM56451.1"/>
    </source>
</evidence>
<gene>
    <name evidence="1" type="ORF">JCM19231_2597</name>
</gene>
<dbReference type="AlphaFoldDB" id="A0A0B8NRB6"/>
<accession>A0A0B8NRB6</accession>
<evidence type="ECO:0000313" key="2">
    <source>
        <dbReference type="Proteomes" id="UP000031671"/>
    </source>
</evidence>
<keyword evidence="2" id="KW-1185">Reference proteome</keyword>
<protein>
    <submittedName>
        <fullName evidence="1">Uncharacterized protein</fullName>
    </submittedName>
</protein>